<comment type="caution">
    <text evidence="3">The sequence shown here is derived from an EMBL/GenBank/DDBJ whole genome shotgun (WGS) entry which is preliminary data.</text>
</comment>
<proteinExistence type="predicted"/>
<dbReference type="Proteomes" id="UP000193642">
    <property type="component" value="Unassembled WGS sequence"/>
</dbReference>
<evidence type="ECO:0000256" key="2">
    <source>
        <dbReference type="SAM" id="Phobius"/>
    </source>
</evidence>
<feature type="transmembrane region" description="Helical" evidence="2">
    <location>
        <begin position="65"/>
        <end position="86"/>
    </location>
</feature>
<reference evidence="3 4" key="1">
    <citation type="submission" date="2016-07" db="EMBL/GenBank/DDBJ databases">
        <title>Pervasive Adenine N6-methylation of Active Genes in Fungi.</title>
        <authorList>
            <consortium name="DOE Joint Genome Institute"/>
            <person name="Mondo S.J."/>
            <person name="Dannebaum R.O."/>
            <person name="Kuo R.C."/>
            <person name="Labutti K."/>
            <person name="Haridas S."/>
            <person name="Kuo A."/>
            <person name="Salamov A."/>
            <person name="Ahrendt S.R."/>
            <person name="Lipzen A."/>
            <person name="Sullivan W."/>
            <person name="Andreopoulos W.B."/>
            <person name="Clum A."/>
            <person name="Lindquist E."/>
            <person name="Daum C."/>
            <person name="Ramamoorthy G.K."/>
            <person name="Gryganskyi A."/>
            <person name="Culley D."/>
            <person name="Magnuson J.K."/>
            <person name="James T.Y."/>
            <person name="O'Malley M.A."/>
            <person name="Stajich J.E."/>
            <person name="Spatafora J.W."/>
            <person name="Visel A."/>
            <person name="Grigoriev I.V."/>
        </authorList>
    </citation>
    <scope>NUCLEOTIDE SEQUENCE [LARGE SCALE GENOMIC DNA]</scope>
    <source>
        <strain evidence="3 4">JEL800</strain>
    </source>
</reference>
<keyword evidence="4" id="KW-1185">Reference proteome</keyword>
<organism evidence="3 4">
    <name type="scientific">Rhizoclosmatium globosum</name>
    <dbReference type="NCBI Taxonomy" id="329046"/>
    <lineage>
        <taxon>Eukaryota</taxon>
        <taxon>Fungi</taxon>
        <taxon>Fungi incertae sedis</taxon>
        <taxon>Chytridiomycota</taxon>
        <taxon>Chytridiomycota incertae sedis</taxon>
        <taxon>Chytridiomycetes</taxon>
        <taxon>Chytridiales</taxon>
        <taxon>Chytriomycetaceae</taxon>
        <taxon>Rhizoclosmatium</taxon>
    </lineage>
</organism>
<dbReference type="AlphaFoldDB" id="A0A1Y2CDU6"/>
<keyword evidence="2" id="KW-1133">Transmembrane helix</keyword>
<feature type="transmembrane region" description="Helical" evidence="2">
    <location>
        <begin position="124"/>
        <end position="142"/>
    </location>
</feature>
<feature type="region of interest" description="Disordered" evidence="1">
    <location>
        <begin position="294"/>
        <end position="320"/>
    </location>
</feature>
<evidence type="ECO:0000256" key="1">
    <source>
        <dbReference type="SAM" id="MobiDB-lite"/>
    </source>
</evidence>
<dbReference type="EMBL" id="MCGO01000020">
    <property type="protein sequence ID" value="ORY45096.1"/>
    <property type="molecule type" value="Genomic_DNA"/>
</dbReference>
<evidence type="ECO:0000313" key="3">
    <source>
        <dbReference type="EMBL" id="ORY45096.1"/>
    </source>
</evidence>
<evidence type="ECO:0000313" key="4">
    <source>
        <dbReference type="Proteomes" id="UP000193642"/>
    </source>
</evidence>
<feature type="transmembrane region" description="Helical" evidence="2">
    <location>
        <begin position="98"/>
        <end position="118"/>
    </location>
</feature>
<protein>
    <submittedName>
        <fullName evidence="3">Uncharacterized protein</fullName>
    </submittedName>
</protein>
<dbReference type="OrthoDB" id="2122814at2759"/>
<keyword evidence="2" id="KW-0472">Membrane</keyword>
<gene>
    <name evidence="3" type="ORF">BCR33DRAFT_193276</name>
</gene>
<feature type="compositionally biased region" description="Polar residues" evidence="1">
    <location>
        <begin position="297"/>
        <end position="320"/>
    </location>
</feature>
<keyword evidence="2" id="KW-0812">Transmembrane</keyword>
<sequence>MISLHFSITCHGAQTIITGFFIGLAAERAITSLFTLWFRNLRAPKQTGLFTTETLSFSPVYHPSWYSSIYHAFFTCYSCFGAFLLIKEIVSFSKVLNITSHVFYCSFNYFLLLKTYMVTRQNSVAAYILVIAFLHRLCWTLMDIVSSKGQWVNHDCIYDQNTLSAIGYNAADILIDVICTGLSVAYSWEFLGSDFTRIGEIIVRENVLRSLMILSVNSFEIYAVCTFTDPFALNIAFSIQNYVYPFALNAELLWLGIRQHSMNTSAGSKNHASAAIKKSLSQLNQSAEESQKVSLVRQLSKNPRVSPNSVSINMPSTWSQ</sequence>
<accession>A0A1Y2CDU6</accession>
<name>A0A1Y2CDU6_9FUNG</name>